<dbReference type="RefSeq" id="WP_070018949.1">
    <property type="nucleotide sequence ID" value="NZ_LJGW01000386.1"/>
</dbReference>
<dbReference type="SUPFAM" id="SSF46689">
    <property type="entry name" value="Homeodomain-like"/>
    <property type="match status" value="1"/>
</dbReference>
<evidence type="ECO:0000256" key="1">
    <source>
        <dbReference type="ARBA" id="ARBA00023015"/>
    </source>
</evidence>
<evidence type="ECO:0000256" key="2">
    <source>
        <dbReference type="ARBA" id="ARBA00023125"/>
    </source>
</evidence>
<dbReference type="GO" id="GO:0003700">
    <property type="term" value="F:DNA-binding transcription factor activity"/>
    <property type="evidence" value="ECO:0007669"/>
    <property type="project" value="TreeGrafter"/>
</dbReference>
<dbReference type="EMBL" id="LJGW01000386">
    <property type="protein sequence ID" value="OEV09064.1"/>
    <property type="molecule type" value="Genomic_DNA"/>
</dbReference>
<dbReference type="AlphaFoldDB" id="A0A1E7KYS2"/>
<dbReference type="Pfam" id="PF13305">
    <property type="entry name" value="TetR_C_33"/>
    <property type="match status" value="1"/>
</dbReference>
<dbReference type="PANTHER" id="PTHR30055">
    <property type="entry name" value="HTH-TYPE TRANSCRIPTIONAL REGULATOR RUTR"/>
    <property type="match status" value="1"/>
</dbReference>
<accession>A0A1E7KYS2</accession>
<gene>
    <name evidence="6" type="ORF">AN218_23780</name>
</gene>
<dbReference type="SUPFAM" id="SSF48498">
    <property type="entry name" value="Tetracyclin repressor-like, C-terminal domain"/>
    <property type="match status" value="1"/>
</dbReference>
<dbReference type="Proteomes" id="UP000176005">
    <property type="component" value="Unassembled WGS sequence"/>
</dbReference>
<keyword evidence="7" id="KW-1185">Reference proteome</keyword>
<dbReference type="Pfam" id="PF00440">
    <property type="entry name" value="TetR_N"/>
    <property type="match status" value="1"/>
</dbReference>
<protein>
    <submittedName>
        <fullName evidence="6">TetR family transcriptional regulator</fullName>
    </submittedName>
</protein>
<dbReference type="GO" id="GO:0000976">
    <property type="term" value="F:transcription cis-regulatory region binding"/>
    <property type="evidence" value="ECO:0007669"/>
    <property type="project" value="TreeGrafter"/>
</dbReference>
<evidence type="ECO:0000313" key="7">
    <source>
        <dbReference type="Proteomes" id="UP000176005"/>
    </source>
</evidence>
<dbReference type="PANTHER" id="PTHR30055:SF234">
    <property type="entry name" value="HTH-TYPE TRANSCRIPTIONAL REGULATOR BETI"/>
    <property type="match status" value="1"/>
</dbReference>
<organism evidence="6 7">
    <name type="scientific">Streptomyces nanshensis</name>
    <dbReference type="NCBI Taxonomy" id="518642"/>
    <lineage>
        <taxon>Bacteria</taxon>
        <taxon>Bacillati</taxon>
        <taxon>Actinomycetota</taxon>
        <taxon>Actinomycetes</taxon>
        <taxon>Kitasatosporales</taxon>
        <taxon>Streptomycetaceae</taxon>
        <taxon>Streptomyces</taxon>
    </lineage>
</organism>
<dbReference type="InterPro" id="IPR009057">
    <property type="entry name" value="Homeodomain-like_sf"/>
</dbReference>
<dbReference type="InterPro" id="IPR036271">
    <property type="entry name" value="Tet_transcr_reg_TetR-rel_C_sf"/>
</dbReference>
<dbReference type="PROSITE" id="PS50977">
    <property type="entry name" value="HTH_TETR_2"/>
    <property type="match status" value="1"/>
</dbReference>
<dbReference type="InterPro" id="IPR025996">
    <property type="entry name" value="MT1864/Rv1816-like_C"/>
</dbReference>
<dbReference type="Gene3D" id="1.10.357.10">
    <property type="entry name" value="Tetracycline Repressor, domain 2"/>
    <property type="match status" value="1"/>
</dbReference>
<keyword evidence="3" id="KW-0804">Transcription</keyword>
<proteinExistence type="predicted"/>
<sequence length="196" mass="21117">MCARSYHHGNLRSALLIRAEETLRERGVQALSLRELARATGVSHGAPRRHFGDRQALLDALAEDGFARLGRDLDDAVREAEPDSIARFHALARAYVLFATRHAALLELMYAGKHREGAEPVYEAAERAFAVALGVISAAQEAGELVPGDPESLAKVALATLHGLAAMANSGILAGEELESVVPDAVERLLWGLRPR</sequence>
<name>A0A1E7KYS2_9ACTN</name>
<evidence type="ECO:0000256" key="4">
    <source>
        <dbReference type="PROSITE-ProRule" id="PRU00335"/>
    </source>
</evidence>
<keyword evidence="1" id="KW-0805">Transcription regulation</keyword>
<dbReference type="InterPro" id="IPR050109">
    <property type="entry name" value="HTH-type_TetR-like_transc_reg"/>
</dbReference>
<feature type="DNA-binding region" description="H-T-H motif" evidence="4">
    <location>
        <begin position="32"/>
        <end position="51"/>
    </location>
</feature>
<dbReference type="InterPro" id="IPR001647">
    <property type="entry name" value="HTH_TetR"/>
</dbReference>
<evidence type="ECO:0000259" key="5">
    <source>
        <dbReference type="PROSITE" id="PS50977"/>
    </source>
</evidence>
<keyword evidence="2 4" id="KW-0238">DNA-binding</keyword>
<reference evidence="6 7" key="1">
    <citation type="journal article" date="2016" name="Front. Microbiol.">
        <title>Comparative Genomics Analysis of Streptomyces Species Reveals Their Adaptation to the Marine Environment and Their Diversity at the Genomic Level.</title>
        <authorList>
            <person name="Tian X."/>
            <person name="Zhang Z."/>
            <person name="Yang T."/>
            <person name="Chen M."/>
            <person name="Li J."/>
            <person name="Chen F."/>
            <person name="Yang J."/>
            <person name="Li W."/>
            <person name="Zhang B."/>
            <person name="Zhang Z."/>
            <person name="Wu J."/>
            <person name="Zhang C."/>
            <person name="Long L."/>
            <person name="Xiao J."/>
        </authorList>
    </citation>
    <scope>NUCLEOTIDE SEQUENCE [LARGE SCALE GENOMIC DNA]</scope>
    <source>
        <strain evidence="6 7">SCSIO 10429</strain>
    </source>
</reference>
<evidence type="ECO:0000313" key="6">
    <source>
        <dbReference type="EMBL" id="OEV09064.1"/>
    </source>
</evidence>
<comment type="caution">
    <text evidence="6">The sequence shown here is derived from an EMBL/GenBank/DDBJ whole genome shotgun (WGS) entry which is preliminary data.</text>
</comment>
<evidence type="ECO:0000256" key="3">
    <source>
        <dbReference type="ARBA" id="ARBA00023163"/>
    </source>
</evidence>
<dbReference type="PATRIC" id="fig|518642.10.peg.5367"/>
<feature type="domain" description="HTH tetR-type" evidence="5">
    <location>
        <begin position="9"/>
        <end position="69"/>
    </location>
</feature>